<gene>
    <name evidence="2" type="ORF">SRIM_030070</name>
</gene>
<evidence type="ECO:0000313" key="3">
    <source>
        <dbReference type="Proteomes" id="UP000011074"/>
    </source>
</evidence>
<dbReference type="AlphaFoldDB" id="A0A8A1UU66"/>
<keyword evidence="1" id="KW-0812">Transmembrane</keyword>
<keyword evidence="1" id="KW-0472">Membrane</keyword>
<reference evidence="2" key="2">
    <citation type="submission" date="2020-01" db="EMBL/GenBank/DDBJ databases">
        <authorList>
            <person name="Algora L."/>
            <person name="Schniete J.K."/>
            <person name="MacFadyen A."/>
            <person name="Hoskisson P.A."/>
            <person name="Hunter I.S."/>
            <person name="Herron P.R."/>
        </authorList>
    </citation>
    <scope>NUCLEOTIDE SEQUENCE</scope>
    <source>
        <strain evidence="2">ATCC 10970</strain>
    </source>
</reference>
<dbReference type="RefSeq" id="WP_129820743.1">
    <property type="nucleotide sequence ID" value="NZ_CP048261.1"/>
</dbReference>
<evidence type="ECO:0000256" key="1">
    <source>
        <dbReference type="SAM" id="Phobius"/>
    </source>
</evidence>
<dbReference type="EMBL" id="CP048261">
    <property type="protein sequence ID" value="QST83857.1"/>
    <property type="molecule type" value="Genomic_DNA"/>
</dbReference>
<accession>A0A8A1UU66</accession>
<feature type="transmembrane region" description="Helical" evidence="1">
    <location>
        <begin position="158"/>
        <end position="179"/>
    </location>
</feature>
<keyword evidence="1" id="KW-1133">Transmembrane helix</keyword>
<dbReference type="GeneID" id="66858313"/>
<reference evidence="2" key="3">
    <citation type="journal article" date="2021" name="bioRxiv">
        <title>Bilateral symmetry of linear streptomycete chromosomes.</title>
        <authorList>
            <person name="Algora-Gallardo L."/>
            <person name="Schniete J.K."/>
            <person name="Mark D.R."/>
            <person name="Hunter I.S."/>
            <person name="Herron P.R."/>
        </authorList>
    </citation>
    <scope>NUCLEOTIDE SEQUENCE</scope>
    <source>
        <strain evidence="2">ATCC 10970</strain>
    </source>
</reference>
<evidence type="ECO:0000313" key="2">
    <source>
        <dbReference type="EMBL" id="QST83857.1"/>
    </source>
</evidence>
<dbReference type="Proteomes" id="UP000011074">
    <property type="component" value="Chromosome"/>
</dbReference>
<organism evidence="2 3">
    <name type="scientific">Streptomyces rimosus subsp. rimosus (strain ATCC 10970 / DSM 40260 / JCM 4667 / NRRL 2234)</name>
    <dbReference type="NCBI Taxonomy" id="1265868"/>
    <lineage>
        <taxon>Bacteria</taxon>
        <taxon>Bacillati</taxon>
        <taxon>Actinomycetota</taxon>
        <taxon>Actinomycetes</taxon>
        <taxon>Kitasatosporales</taxon>
        <taxon>Streptomycetaceae</taxon>
        <taxon>Streptomyces</taxon>
    </lineage>
</organism>
<proteinExistence type="predicted"/>
<feature type="transmembrane region" description="Helical" evidence="1">
    <location>
        <begin position="32"/>
        <end position="53"/>
    </location>
</feature>
<feature type="transmembrane region" description="Helical" evidence="1">
    <location>
        <begin position="199"/>
        <end position="221"/>
    </location>
</feature>
<protein>
    <submittedName>
        <fullName evidence="2">Uncharacterized protein</fullName>
    </submittedName>
</protein>
<name>A0A8A1UU66_STRR1</name>
<reference evidence="2" key="1">
    <citation type="submission" date="2012-12" db="EMBL/GenBank/DDBJ databases">
        <authorList>
            <person name="Pethick F.E."/>
            <person name="MacFadyen A.C."/>
            <person name="Tang Z."/>
            <person name="Sangal V."/>
            <person name="Tze-Tze L."/>
            <person name="Chu J."/>
            <person name="Guo M."/>
            <person name="Kirby R."/>
            <person name="Hoskisson P.A."/>
            <person name="Herron P.R."/>
            <person name="Hunter I.S."/>
        </authorList>
    </citation>
    <scope>NUCLEOTIDE SEQUENCE</scope>
    <source>
        <strain evidence="2">ATCC 10970</strain>
    </source>
</reference>
<sequence length="225" mass="23013">MRSATDRRGLPASLGVLRRGLAAVTSRRNAARYVLGCAVGLVLLVLGVMVGVISAKQAALAAGVAGTHGTYTVEECHERYPAAGSRHAGRTISCTGAFHPARNGDSDDRGSASGTGGVNPFGTFHPDAVYPPGTRVPVQAGDGGTYVAAGWKYAWGNLAGVAVALPMLAAGAFCLLTGFGARWGRSFADSWEGLPGGFVLRPLLLSVAGMGILGAAVFLFLQHYG</sequence>